<dbReference type="AlphaFoldDB" id="A0A3S4AJK5"/>
<feature type="transmembrane region" description="Helical" evidence="6">
    <location>
        <begin position="248"/>
        <end position="267"/>
    </location>
</feature>
<protein>
    <submittedName>
        <fullName evidence="8">EamA family transporter</fullName>
    </submittedName>
</protein>
<keyword evidence="9" id="KW-1185">Reference proteome</keyword>
<dbReference type="PANTHER" id="PTHR32322:SF2">
    <property type="entry name" value="EAMA DOMAIN-CONTAINING PROTEIN"/>
    <property type="match status" value="1"/>
</dbReference>
<feature type="transmembrane region" description="Helical" evidence="6">
    <location>
        <begin position="127"/>
        <end position="146"/>
    </location>
</feature>
<evidence type="ECO:0000256" key="4">
    <source>
        <dbReference type="ARBA" id="ARBA00022989"/>
    </source>
</evidence>
<evidence type="ECO:0000256" key="5">
    <source>
        <dbReference type="ARBA" id="ARBA00023136"/>
    </source>
</evidence>
<evidence type="ECO:0000256" key="6">
    <source>
        <dbReference type="SAM" id="Phobius"/>
    </source>
</evidence>
<gene>
    <name evidence="8" type="ORF">ELQ92_11105</name>
</gene>
<comment type="similarity">
    <text evidence="2">Belongs to the EamA transporter family.</text>
</comment>
<feature type="domain" description="EamA" evidence="7">
    <location>
        <begin position="156"/>
        <end position="290"/>
    </location>
</feature>
<feature type="domain" description="EamA" evidence="7">
    <location>
        <begin position="3"/>
        <end position="142"/>
    </location>
</feature>
<keyword evidence="4 6" id="KW-1133">Transmembrane helix</keyword>
<feature type="transmembrane region" description="Helical" evidence="6">
    <location>
        <begin position="71"/>
        <end position="89"/>
    </location>
</feature>
<dbReference type="GO" id="GO:0016020">
    <property type="term" value="C:membrane"/>
    <property type="evidence" value="ECO:0007669"/>
    <property type="project" value="UniProtKB-SubCell"/>
</dbReference>
<proteinExistence type="inferred from homology"/>
<dbReference type="InterPro" id="IPR037185">
    <property type="entry name" value="EmrE-like"/>
</dbReference>
<dbReference type="SUPFAM" id="SSF103481">
    <property type="entry name" value="Multidrug resistance efflux transporter EmrE"/>
    <property type="match status" value="2"/>
</dbReference>
<dbReference type="Pfam" id="PF00892">
    <property type="entry name" value="EamA"/>
    <property type="match status" value="2"/>
</dbReference>
<dbReference type="InterPro" id="IPR000620">
    <property type="entry name" value="EamA_dom"/>
</dbReference>
<evidence type="ECO:0000313" key="9">
    <source>
        <dbReference type="Proteomes" id="UP000288603"/>
    </source>
</evidence>
<name>A0A3S4AJK5_9MICO</name>
<dbReference type="InterPro" id="IPR050638">
    <property type="entry name" value="AA-Vitamin_Transporters"/>
</dbReference>
<evidence type="ECO:0000256" key="1">
    <source>
        <dbReference type="ARBA" id="ARBA00004141"/>
    </source>
</evidence>
<feature type="transmembrane region" description="Helical" evidence="6">
    <location>
        <begin position="273"/>
        <end position="296"/>
    </location>
</feature>
<dbReference type="EMBL" id="RZNC01000003">
    <property type="protein sequence ID" value="RWZ61518.1"/>
    <property type="molecule type" value="Genomic_DNA"/>
</dbReference>
<dbReference type="PANTHER" id="PTHR32322">
    <property type="entry name" value="INNER MEMBRANE TRANSPORTER"/>
    <property type="match status" value="1"/>
</dbReference>
<reference evidence="8 9" key="1">
    <citation type="submission" date="2018-12" db="EMBL/GenBank/DDBJ databases">
        <authorList>
            <person name="Li F."/>
        </authorList>
    </citation>
    <scope>NUCLEOTIDE SEQUENCE [LARGE SCALE GENOMIC DNA]</scope>
    <source>
        <strain evidence="8 9">8H24J-4-2</strain>
    </source>
</reference>
<feature type="transmembrane region" description="Helical" evidence="6">
    <location>
        <begin position="186"/>
        <end position="205"/>
    </location>
</feature>
<dbReference type="Proteomes" id="UP000288603">
    <property type="component" value="Unassembled WGS sequence"/>
</dbReference>
<feature type="transmembrane region" description="Helical" evidence="6">
    <location>
        <begin position="217"/>
        <end position="236"/>
    </location>
</feature>
<keyword evidence="3 6" id="KW-0812">Transmembrane</keyword>
<dbReference type="RefSeq" id="WP_128499006.1">
    <property type="nucleotide sequence ID" value="NZ_RZNC01000003.1"/>
</dbReference>
<evidence type="ECO:0000259" key="7">
    <source>
        <dbReference type="Pfam" id="PF00892"/>
    </source>
</evidence>
<sequence length="306" mass="29976">MPAVLVILAAVCFGTTGTALSIAPETASPASAGAVRILVGGLLLAAIVFARRSSRGGAPRASARGRGAPTAVLVLVGAVAIVAYQPTFFLGTTNAGVAVGTIVALGSAPVFTGALEWIVTRRFPGRIWTVATLLASLGVALLGGAFDGGSGAVAGLGIAGALTAGASYAVYALVAKLLITRGADSTWTMGVLFGSAAVLSVPLALATDLSWLGAPEGLIAAAWLGVVTTAVAYVLFGRGLVGLRASTASTLTLAEPLTAALLGVFLLGETLGAAAAVGVSVVAVAILVLVVPWGGLPSRRAERGAP</sequence>
<keyword evidence="5 6" id="KW-0472">Membrane</keyword>
<feature type="transmembrane region" description="Helical" evidence="6">
    <location>
        <begin position="152"/>
        <end position="174"/>
    </location>
</feature>
<organism evidence="8 9">
    <name type="scientific">Labedella populi</name>
    <dbReference type="NCBI Taxonomy" id="2498850"/>
    <lineage>
        <taxon>Bacteria</taxon>
        <taxon>Bacillati</taxon>
        <taxon>Actinomycetota</taxon>
        <taxon>Actinomycetes</taxon>
        <taxon>Micrococcales</taxon>
        <taxon>Microbacteriaceae</taxon>
        <taxon>Labedella</taxon>
    </lineage>
</organism>
<feature type="transmembrane region" description="Helical" evidence="6">
    <location>
        <begin position="95"/>
        <end position="115"/>
    </location>
</feature>
<comment type="caution">
    <text evidence="8">The sequence shown here is derived from an EMBL/GenBank/DDBJ whole genome shotgun (WGS) entry which is preliminary data.</text>
</comment>
<feature type="transmembrane region" description="Helical" evidence="6">
    <location>
        <begin position="31"/>
        <end position="50"/>
    </location>
</feature>
<evidence type="ECO:0000256" key="2">
    <source>
        <dbReference type="ARBA" id="ARBA00007362"/>
    </source>
</evidence>
<accession>A0A3S4AJK5</accession>
<evidence type="ECO:0000313" key="8">
    <source>
        <dbReference type="EMBL" id="RWZ61518.1"/>
    </source>
</evidence>
<dbReference type="OrthoDB" id="3577499at2"/>
<comment type="subcellular location">
    <subcellularLocation>
        <location evidence="1">Membrane</location>
        <topology evidence="1">Multi-pass membrane protein</topology>
    </subcellularLocation>
</comment>
<evidence type="ECO:0000256" key="3">
    <source>
        <dbReference type="ARBA" id="ARBA00022692"/>
    </source>
</evidence>